<gene>
    <name evidence="5" type="ORF">MMINT_05530</name>
</gene>
<accession>R9T5B7</accession>
<dbReference type="GO" id="GO:0016209">
    <property type="term" value="F:antioxidant activity"/>
    <property type="evidence" value="ECO:0007669"/>
    <property type="project" value="InterPro"/>
</dbReference>
<dbReference type="PIRSF" id="PIRSF000239">
    <property type="entry name" value="AHPC"/>
    <property type="match status" value="1"/>
</dbReference>
<dbReference type="PANTHER" id="PTHR43110:SF1">
    <property type="entry name" value="THIOL PEROXIDASE"/>
    <property type="match status" value="1"/>
</dbReference>
<keyword evidence="2" id="KW-0676">Redox-active center</keyword>
<evidence type="ECO:0000256" key="3">
    <source>
        <dbReference type="PIRSR" id="PIRSR000239-1"/>
    </source>
</evidence>
<dbReference type="InterPro" id="IPR013766">
    <property type="entry name" value="Thioredoxin_domain"/>
</dbReference>
<evidence type="ECO:0000256" key="1">
    <source>
        <dbReference type="ARBA" id="ARBA00023002"/>
    </source>
</evidence>
<dbReference type="Proteomes" id="UP000014070">
    <property type="component" value="Chromosome"/>
</dbReference>
<dbReference type="SUPFAM" id="SSF52833">
    <property type="entry name" value="Thioredoxin-like"/>
    <property type="match status" value="1"/>
</dbReference>
<feature type="domain" description="Thioredoxin" evidence="4">
    <location>
        <begin position="5"/>
        <end position="159"/>
    </location>
</feature>
<dbReference type="Pfam" id="PF00578">
    <property type="entry name" value="AhpC-TSA"/>
    <property type="match status" value="1"/>
</dbReference>
<dbReference type="InterPro" id="IPR036249">
    <property type="entry name" value="Thioredoxin-like_sf"/>
</dbReference>
<evidence type="ECO:0000259" key="4">
    <source>
        <dbReference type="PROSITE" id="PS51352"/>
    </source>
</evidence>
<protein>
    <submittedName>
        <fullName evidence="5">Peroxiredoxin</fullName>
    </submittedName>
</protein>
<evidence type="ECO:0000313" key="6">
    <source>
        <dbReference type="Proteomes" id="UP000014070"/>
    </source>
</evidence>
<dbReference type="InterPro" id="IPR024706">
    <property type="entry name" value="Peroxiredoxin_AhpC-typ"/>
</dbReference>
<evidence type="ECO:0000256" key="2">
    <source>
        <dbReference type="ARBA" id="ARBA00023284"/>
    </source>
</evidence>
<dbReference type="GO" id="GO:0016491">
    <property type="term" value="F:oxidoreductase activity"/>
    <property type="evidence" value="ECO:0007669"/>
    <property type="project" value="UniProtKB-KW"/>
</dbReference>
<dbReference type="KEGG" id="mer:MMINT_05530"/>
<dbReference type="STRING" id="1295009.MMINT_05530"/>
<dbReference type="InterPro" id="IPR050455">
    <property type="entry name" value="Tpx_Peroxidase_subfamily"/>
</dbReference>
<organism evidence="5 6">
    <name type="scientific">Methanomassiliicoccus intestinalis (strain Issoire-Mx1)</name>
    <dbReference type="NCBI Taxonomy" id="1295009"/>
    <lineage>
        <taxon>Archaea</taxon>
        <taxon>Methanobacteriati</taxon>
        <taxon>Thermoplasmatota</taxon>
        <taxon>Thermoplasmata</taxon>
        <taxon>Methanomassiliicoccales</taxon>
        <taxon>Methanomassiliicoccaceae</taxon>
        <taxon>Methanomassiliicoccus</taxon>
    </lineage>
</organism>
<dbReference type="PANTHER" id="PTHR43110">
    <property type="entry name" value="THIOL PEROXIDASE"/>
    <property type="match status" value="1"/>
</dbReference>
<keyword evidence="6" id="KW-1185">Reference proteome</keyword>
<sequence length="159" mass="17933">MSKNLEVGESVPDFELPEASTDTIRLSDVYSSHTTVLAFYQSDFGMMCTVEFMKLTEMYPQFKDLGVQILGISTNSMFTHAGWKSRIMIPFPLLADFDASVTELYGVLEGDIGYLEGRSKRAIFVINKEGILVYKWVTDNPALEPDYDKILTVCKNMSD</sequence>
<dbReference type="InterPro" id="IPR000866">
    <property type="entry name" value="AhpC/TSA"/>
</dbReference>
<dbReference type="AlphaFoldDB" id="R9T5B7"/>
<feature type="active site" description="Cysteine sulfenic acid (-SOH) intermediate; for peroxidase activity" evidence="3">
    <location>
        <position position="48"/>
    </location>
</feature>
<dbReference type="RefSeq" id="WP_020448455.1">
    <property type="nucleotide sequence ID" value="NC_021353.1"/>
</dbReference>
<dbReference type="GeneID" id="41322982"/>
<dbReference type="InParanoid" id="R9T5B7"/>
<evidence type="ECO:0000313" key="5">
    <source>
        <dbReference type="EMBL" id="AGN25930.1"/>
    </source>
</evidence>
<name>R9T5B7_METII</name>
<dbReference type="OrthoDB" id="6924at2157"/>
<keyword evidence="1" id="KW-0560">Oxidoreductase</keyword>
<dbReference type="Gene3D" id="3.40.30.10">
    <property type="entry name" value="Glutaredoxin"/>
    <property type="match status" value="1"/>
</dbReference>
<dbReference type="HOGENOM" id="CLU_042529_14_2_2"/>
<proteinExistence type="predicted"/>
<dbReference type="PROSITE" id="PS51352">
    <property type="entry name" value="THIOREDOXIN_2"/>
    <property type="match status" value="1"/>
</dbReference>
<reference evidence="5 6" key="1">
    <citation type="journal article" date="2013" name="Genome Announc.">
        <title>Genome sequence of 'Candidatus Methanomassiliicoccus intestinalis' Issoire-Mx1, a third thermoplasmatales-related methanogenic archaeon from human feces.</title>
        <authorList>
            <person name="Borrel G."/>
            <person name="Harris H.M."/>
            <person name="Parisot N."/>
            <person name="Gaci N."/>
            <person name="Tottey W."/>
            <person name="Mihajlovski A."/>
            <person name="Deane J."/>
            <person name="Gribaldo S."/>
            <person name="Bardot O."/>
            <person name="Peyretaillade E."/>
            <person name="Peyret P."/>
            <person name="O'Toole P.W."/>
            <person name="Brugere J.F."/>
        </authorList>
    </citation>
    <scope>NUCLEOTIDE SEQUENCE [LARGE SCALE GENOMIC DNA]</scope>
    <source>
        <strain evidence="5 6">Issoire-Mx1</strain>
    </source>
</reference>
<dbReference type="EMBL" id="CP005934">
    <property type="protein sequence ID" value="AGN25930.1"/>
    <property type="molecule type" value="Genomic_DNA"/>
</dbReference>